<evidence type="ECO:0000313" key="3">
    <source>
        <dbReference type="EMBL" id="KFB69631.1"/>
    </source>
</evidence>
<dbReference type="InterPro" id="IPR003593">
    <property type="entry name" value="AAA+_ATPase"/>
</dbReference>
<reference evidence="3 4" key="1">
    <citation type="submission" date="2014-07" db="EMBL/GenBank/DDBJ databases">
        <title>Expanding our view of genomic diversity in Candidatus Accumulibacter clades.</title>
        <authorList>
            <person name="Skennerton C.T."/>
            <person name="Barr J.J."/>
            <person name="Slater F.R."/>
            <person name="Bond P.L."/>
            <person name="Tyson G.W."/>
        </authorList>
    </citation>
    <scope>NUCLEOTIDE SEQUENCE [LARGE SCALE GENOMIC DNA]</scope>
    <source>
        <strain evidence="4">SK-01</strain>
    </source>
</reference>
<dbReference type="SMART" id="SM00382">
    <property type="entry name" value="AAA"/>
    <property type="match status" value="1"/>
</dbReference>
<dbReference type="Gene3D" id="3.40.50.300">
    <property type="entry name" value="P-loop containing nucleotide triphosphate hydrolases"/>
    <property type="match status" value="1"/>
</dbReference>
<dbReference type="CDD" id="cd00009">
    <property type="entry name" value="AAA"/>
    <property type="match status" value="1"/>
</dbReference>
<accession>A0A084Y4I7</accession>
<dbReference type="Proteomes" id="UP000019812">
    <property type="component" value="Unassembled WGS sequence"/>
</dbReference>
<dbReference type="EMBL" id="JDSS02000011">
    <property type="protein sequence ID" value="KFB69631.1"/>
    <property type="molecule type" value="Genomic_DNA"/>
</dbReference>
<dbReference type="InterPro" id="IPR008533">
    <property type="entry name" value="DUF815"/>
</dbReference>
<dbReference type="AlphaFoldDB" id="A0A084Y4I7"/>
<proteinExistence type="predicted"/>
<dbReference type="STRING" id="1457154.CAPSK01_000690"/>
<protein>
    <submittedName>
        <fullName evidence="3">Putative ATPase (AAA+ superfamily)</fullName>
    </submittedName>
</protein>
<dbReference type="Pfam" id="PF05673">
    <property type="entry name" value="DUF815"/>
    <property type="match status" value="1"/>
</dbReference>
<sequence>MISPLVVESGLVNCQGWKRDSKKRRMSAVAGPFRLRASSQTACHCGHCGRLASARHDCRKAGQAAARSSSFQPGRSLQRAACSGLAAGWGAVAGPAAAQAGQAGQLGGAAQALLGAGVPQALSNPASRAATTTRKERDWLLCMVWLECRVRQPSKYTVYTVRGPMIDSFRQIARFLVRAEQFLDRLEPLLPPASPLPDWAAACAFRWRIRRGVGYLQPIMRLPAIRLGDLQDIDEQKARIDANTRHFVTGQPANNVLLTGARGSGKSSLIKALLNEYAPQGLRVIEVEKGDLTDLPDIVELIEGRPERFIVFCDDLSFDSGDARYKALKVVLDGSIAAAPENVLIYATSNRRHLMPEFFAENLESRRVGEEIHPGEAIEEKISLSERFGLWISFYPFDQEAYLNIVAHWLQSFGCARDEIVHAERDALNWALERGSRSGRVAWQFARDWAGRQLAAPDRQKRSRSSPTTARKRSRNVA</sequence>
<organism evidence="3 4">
    <name type="scientific">Candidatus Accumulibacter vicinus</name>
    <dbReference type="NCBI Taxonomy" id="2954382"/>
    <lineage>
        <taxon>Bacteria</taxon>
        <taxon>Pseudomonadati</taxon>
        <taxon>Pseudomonadota</taxon>
        <taxon>Betaproteobacteria</taxon>
        <taxon>Candidatus Accumulibacter</taxon>
    </lineage>
</organism>
<feature type="region of interest" description="Disordered" evidence="1">
    <location>
        <begin position="454"/>
        <end position="478"/>
    </location>
</feature>
<evidence type="ECO:0000259" key="2">
    <source>
        <dbReference type="SMART" id="SM00382"/>
    </source>
</evidence>
<gene>
    <name evidence="3" type="ORF">CAPSK01_000690</name>
</gene>
<evidence type="ECO:0000313" key="4">
    <source>
        <dbReference type="Proteomes" id="UP000019812"/>
    </source>
</evidence>
<dbReference type="InterPro" id="IPR027417">
    <property type="entry name" value="P-loop_NTPase"/>
</dbReference>
<name>A0A084Y4I7_9PROT</name>
<feature type="domain" description="AAA+ ATPase" evidence="2">
    <location>
        <begin position="252"/>
        <end position="379"/>
    </location>
</feature>
<evidence type="ECO:0000256" key="1">
    <source>
        <dbReference type="SAM" id="MobiDB-lite"/>
    </source>
</evidence>
<dbReference type="SUPFAM" id="SSF52540">
    <property type="entry name" value="P-loop containing nucleoside triphosphate hydrolases"/>
    <property type="match status" value="1"/>
</dbReference>
<dbReference type="PANTHER" id="PTHR42935">
    <property type="entry name" value="SLR0930 PROTEIN"/>
    <property type="match status" value="1"/>
</dbReference>
<comment type="caution">
    <text evidence="3">The sequence shown here is derived from an EMBL/GenBank/DDBJ whole genome shotgun (WGS) entry which is preliminary data.</text>
</comment>
<dbReference type="PANTHER" id="PTHR42935:SF1">
    <property type="entry name" value="SLR0930 PROTEIN"/>
    <property type="match status" value="1"/>
</dbReference>